<proteinExistence type="predicted"/>
<dbReference type="AlphaFoldDB" id="A0A8H3CGT1"/>
<organism evidence="2 3">
    <name type="scientific">Rhizoctonia solani</name>
    <dbReference type="NCBI Taxonomy" id="456999"/>
    <lineage>
        <taxon>Eukaryota</taxon>
        <taxon>Fungi</taxon>
        <taxon>Dikarya</taxon>
        <taxon>Basidiomycota</taxon>
        <taxon>Agaricomycotina</taxon>
        <taxon>Agaricomycetes</taxon>
        <taxon>Cantharellales</taxon>
        <taxon>Ceratobasidiaceae</taxon>
        <taxon>Rhizoctonia</taxon>
    </lineage>
</organism>
<accession>A0A8H3CGT1</accession>
<dbReference type="EMBL" id="CAJMWZ010003915">
    <property type="protein sequence ID" value="CAE6480981.1"/>
    <property type="molecule type" value="Genomic_DNA"/>
</dbReference>
<name>A0A8H3CGT1_9AGAM</name>
<comment type="caution">
    <text evidence="2">The sequence shown here is derived from an EMBL/GenBank/DDBJ whole genome shotgun (WGS) entry which is preliminary data.</text>
</comment>
<reference evidence="2" key="1">
    <citation type="submission" date="2021-01" db="EMBL/GenBank/DDBJ databases">
        <authorList>
            <person name="Kaushik A."/>
        </authorList>
    </citation>
    <scope>NUCLEOTIDE SEQUENCE</scope>
    <source>
        <strain evidence="2">Type strain: AG8-Rh-89/</strain>
    </source>
</reference>
<feature type="region of interest" description="Disordered" evidence="1">
    <location>
        <begin position="61"/>
        <end position="185"/>
    </location>
</feature>
<gene>
    <name evidence="2" type="ORF">RDB_LOCUS74979</name>
</gene>
<feature type="compositionally biased region" description="Basic residues" evidence="1">
    <location>
        <begin position="167"/>
        <end position="177"/>
    </location>
</feature>
<evidence type="ECO:0000256" key="1">
    <source>
        <dbReference type="SAM" id="MobiDB-lite"/>
    </source>
</evidence>
<feature type="compositionally biased region" description="Polar residues" evidence="1">
    <location>
        <begin position="101"/>
        <end position="120"/>
    </location>
</feature>
<protein>
    <submittedName>
        <fullName evidence="2">Uncharacterized protein</fullName>
    </submittedName>
</protein>
<evidence type="ECO:0000313" key="3">
    <source>
        <dbReference type="Proteomes" id="UP000663850"/>
    </source>
</evidence>
<sequence>MDGTNRPSNGIRELAVGLEGVLFGPGGYQWAKFLEDNTRAFAVNTVRGQHNWPIAPCISEEPPASVTSQHQTVEKSEIPAKTPSNPKAMTTKTERKHLKSRVTSSELAQTSSTESYTPILSLTEEETDKIEPFKAATQPNPTDEVDDDEVDELESSTDGTHEEPTRRPTRSTPHAHKPMLDKSSPMFPLALVPRQTPCFSATSDNSMSQCPAGNRMYVDLAGLPSIPNRSGTSVDPRKSI</sequence>
<feature type="compositionally biased region" description="Acidic residues" evidence="1">
    <location>
        <begin position="143"/>
        <end position="155"/>
    </location>
</feature>
<dbReference type="Proteomes" id="UP000663850">
    <property type="component" value="Unassembled WGS sequence"/>
</dbReference>
<evidence type="ECO:0000313" key="2">
    <source>
        <dbReference type="EMBL" id="CAE6480981.1"/>
    </source>
</evidence>
<feature type="compositionally biased region" description="Polar residues" evidence="1">
    <location>
        <begin position="82"/>
        <end position="91"/>
    </location>
</feature>